<reference evidence="1" key="1">
    <citation type="submission" date="2022-05" db="EMBL/GenBank/DDBJ databases">
        <title>The Musa troglodytarum L. genome provides insights into the mechanism of non-climacteric behaviour and enrichment of carotenoids.</title>
        <authorList>
            <person name="Wang J."/>
        </authorList>
    </citation>
    <scope>NUCLEOTIDE SEQUENCE</scope>
    <source>
        <tissue evidence="1">Leaf</tissue>
    </source>
</reference>
<name>A0A9E7K6Y6_9LILI</name>
<evidence type="ECO:0000313" key="1">
    <source>
        <dbReference type="EMBL" id="URE06277.1"/>
    </source>
</evidence>
<dbReference type="Proteomes" id="UP001055439">
    <property type="component" value="Chromosome 5"/>
</dbReference>
<keyword evidence="2" id="KW-1185">Reference proteome</keyword>
<protein>
    <submittedName>
        <fullName evidence="1">Phosphatase 2C</fullName>
    </submittedName>
</protein>
<proteinExistence type="predicted"/>
<sequence length="104" mass="11455">MREKEYNRPTQRLPDLRIGTRVCVAVVEPLPLSSSSSLPNGSAKSGRVIQSRARGASFFSSVLLALRFVRSGILRGRYRDLSSSVICLIPARTSPYIAMRSCGR</sequence>
<dbReference type="OrthoDB" id="420076at2759"/>
<organism evidence="1 2">
    <name type="scientific">Musa troglodytarum</name>
    <name type="common">fe'i banana</name>
    <dbReference type="NCBI Taxonomy" id="320322"/>
    <lineage>
        <taxon>Eukaryota</taxon>
        <taxon>Viridiplantae</taxon>
        <taxon>Streptophyta</taxon>
        <taxon>Embryophyta</taxon>
        <taxon>Tracheophyta</taxon>
        <taxon>Spermatophyta</taxon>
        <taxon>Magnoliopsida</taxon>
        <taxon>Liliopsida</taxon>
        <taxon>Zingiberales</taxon>
        <taxon>Musaceae</taxon>
        <taxon>Musa</taxon>
    </lineage>
</organism>
<evidence type="ECO:0000313" key="2">
    <source>
        <dbReference type="Proteomes" id="UP001055439"/>
    </source>
</evidence>
<accession>A0A9E7K6Y6</accession>
<gene>
    <name evidence="1" type="ORF">MUK42_21580</name>
</gene>
<dbReference type="EMBL" id="CP097507">
    <property type="protein sequence ID" value="URE06277.1"/>
    <property type="molecule type" value="Genomic_DNA"/>
</dbReference>
<dbReference type="AlphaFoldDB" id="A0A9E7K6Y6"/>